<evidence type="ECO:0000256" key="1">
    <source>
        <dbReference type="SAM" id="MobiDB-lite"/>
    </source>
</evidence>
<comment type="caution">
    <text evidence="2">The sequence shown here is derived from an EMBL/GenBank/DDBJ whole genome shotgun (WGS) entry which is preliminary data.</text>
</comment>
<organism evidence="2">
    <name type="scientific">Xanthomonas vasicola pv. vasculorum NCPPB 890</name>
    <dbReference type="NCBI Taxonomy" id="1184265"/>
    <lineage>
        <taxon>Bacteria</taxon>
        <taxon>Pseudomonadati</taxon>
        <taxon>Pseudomonadota</taxon>
        <taxon>Gammaproteobacteria</taxon>
        <taxon>Lysobacterales</taxon>
        <taxon>Lysobacteraceae</taxon>
        <taxon>Xanthomonas</taxon>
    </lineage>
</organism>
<evidence type="ECO:0000313" key="2">
    <source>
        <dbReference type="EMBL" id="KFA02319.1"/>
    </source>
</evidence>
<name>A0A836ZSU5_XANVA</name>
<dbReference type="EMBL" id="AKBN01000558">
    <property type="protein sequence ID" value="KFA02319.1"/>
    <property type="molecule type" value="Genomic_DNA"/>
</dbReference>
<proteinExistence type="predicted"/>
<gene>
    <name evidence="2" type="ORF">A11K_0110415</name>
</gene>
<feature type="compositionally biased region" description="Polar residues" evidence="1">
    <location>
        <begin position="8"/>
        <end position="20"/>
    </location>
</feature>
<reference evidence="2" key="1">
    <citation type="submission" date="2012-05" db="EMBL/GenBank/DDBJ databases">
        <authorList>
            <person name="Studholme D.J."/>
            <person name="Wasukira A."/>
            <person name="Grant M."/>
        </authorList>
    </citation>
    <scope>NUCLEOTIDE SEQUENCE [LARGE SCALE GENOMIC DNA]</scope>
    <source>
        <strain evidence="2">NCPPB 890</strain>
    </source>
</reference>
<dbReference type="RefSeq" id="WP_010371047.1">
    <property type="nucleotide sequence ID" value="NZ_AKBN02000021.1"/>
</dbReference>
<protein>
    <submittedName>
        <fullName evidence="2">Uncharacterized protein</fullName>
    </submittedName>
</protein>
<sequence>MLFLAIATQRSPQAKQPAPSNQAEQALAYVLKNDTVLSRTFGACAGLAFKRTQAEADKAL</sequence>
<feature type="region of interest" description="Disordered" evidence="1">
    <location>
        <begin position="1"/>
        <end position="20"/>
    </location>
</feature>
<accession>A0A836ZSU5</accession>
<dbReference type="AlphaFoldDB" id="A0A836ZSU5"/>